<dbReference type="InterPro" id="IPR001098">
    <property type="entry name" value="DNA-dir_DNA_pol_A_palm_dom"/>
</dbReference>
<evidence type="ECO:0000313" key="20">
    <source>
        <dbReference type="Proteomes" id="UP000198838"/>
    </source>
</evidence>
<dbReference type="PANTHER" id="PTHR10133">
    <property type="entry name" value="DNA POLYMERASE I"/>
    <property type="match status" value="1"/>
</dbReference>
<dbReference type="Pfam" id="PF00476">
    <property type="entry name" value="DNA_pol_A"/>
    <property type="match status" value="1"/>
</dbReference>
<dbReference type="InterPro" id="IPR019760">
    <property type="entry name" value="DNA-dir_DNA_pol_A_CS"/>
</dbReference>
<dbReference type="Gene3D" id="3.40.50.1010">
    <property type="entry name" value="5'-nuclease"/>
    <property type="match status" value="1"/>
</dbReference>
<dbReference type="STRING" id="1120918.SAMN05216249_10790"/>
<evidence type="ECO:0000256" key="2">
    <source>
        <dbReference type="ARBA" id="ARBA00012417"/>
    </source>
</evidence>
<feature type="domain" description="5'-3' exonuclease" evidence="17">
    <location>
        <begin position="1"/>
        <end position="264"/>
    </location>
</feature>
<dbReference type="GO" id="GO:0008409">
    <property type="term" value="F:5'-3' exonuclease activity"/>
    <property type="evidence" value="ECO:0007669"/>
    <property type="project" value="UniProtKB-UniRule"/>
</dbReference>
<dbReference type="EC" id="2.7.7.7" evidence="2 15"/>
<evidence type="ECO:0000259" key="18">
    <source>
        <dbReference type="SMART" id="SM00482"/>
    </source>
</evidence>
<evidence type="ECO:0000256" key="4">
    <source>
        <dbReference type="ARBA" id="ARBA00022679"/>
    </source>
</evidence>
<dbReference type="PRINTS" id="PR00868">
    <property type="entry name" value="DNAPOLI"/>
</dbReference>
<dbReference type="CDD" id="cd09859">
    <property type="entry name" value="PIN_53EXO"/>
    <property type="match status" value="1"/>
</dbReference>
<keyword evidence="4 16" id="KW-0808">Transferase</keyword>
<dbReference type="Pfam" id="PF01367">
    <property type="entry name" value="5_3_exonuc"/>
    <property type="match status" value="1"/>
</dbReference>
<dbReference type="InterPro" id="IPR002421">
    <property type="entry name" value="5-3_exonuclease"/>
</dbReference>
<dbReference type="SMART" id="SM00475">
    <property type="entry name" value="53EXOc"/>
    <property type="match status" value="1"/>
</dbReference>
<evidence type="ECO:0000256" key="5">
    <source>
        <dbReference type="ARBA" id="ARBA00022695"/>
    </source>
</evidence>
<dbReference type="CDD" id="cd08637">
    <property type="entry name" value="DNA_pol_A_pol_I_C"/>
    <property type="match status" value="1"/>
</dbReference>
<keyword evidence="6 16" id="KW-0235">DNA replication</keyword>
<evidence type="ECO:0000256" key="1">
    <source>
        <dbReference type="ARBA" id="ARBA00007705"/>
    </source>
</evidence>
<dbReference type="FunFam" id="3.40.50.1010:FF:000001">
    <property type="entry name" value="DNA polymerase I"/>
    <property type="match status" value="1"/>
</dbReference>
<dbReference type="SUPFAM" id="SSF88723">
    <property type="entry name" value="PIN domain-like"/>
    <property type="match status" value="1"/>
</dbReference>
<comment type="function">
    <text evidence="16">In addition to polymerase activity, this DNA polymerase exhibits 5'-3' exonuclease activity.</text>
</comment>
<dbReference type="GO" id="GO:0003887">
    <property type="term" value="F:DNA-directed DNA polymerase activity"/>
    <property type="evidence" value="ECO:0007669"/>
    <property type="project" value="UniProtKB-UniRule"/>
</dbReference>
<dbReference type="PANTHER" id="PTHR10133:SF27">
    <property type="entry name" value="DNA POLYMERASE NU"/>
    <property type="match status" value="1"/>
</dbReference>
<dbReference type="SMART" id="SM00279">
    <property type="entry name" value="HhH2"/>
    <property type="match status" value="1"/>
</dbReference>
<dbReference type="NCBIfam" id="NF004397">
    <property type="entry name" value="PRK05755.1"/>
    <property type="match status" value="1"/>
</dbReference>
<dbReference type="Gene3D" id="1.10.150.20">
    <property type="entry name" value="5' to 3' exonuclease, C-terminal subdomain"/>
    <property type="match status" value="2"/>
</dbReference>
<dbReference type="PROSITE" id="PS00447">
    <property type="entry name" value="DNA_POLYMERASE_A"/>
    <property type="match status" value="1"/>
</dbReference>
<keyword evidence="20" id="KW-1185">Reference proteome</keyword>
<dbReference type="CDD" id="cd09898">
    <property type="entry name" value="H3TH_53EXO"/>
    <property type="match status" value="1"/>
</dbReference>
<dbReference type="SMART" id="SM00482">
    <property type="entry name" value="POLAc"/>
    <property type="match status" value="1"/>
</dbReference>
<dbReference type="SUPFAM" id="SSF56672">
    <property type="entry name" value="DNA/RNA polymerases"/>
    <property type="match status" value="1"/>
</dbReference>
<keyword evidence="9 16" id="KW-0378">Hydrolase</keyword>
<comment type="similarity">
    <text evidence="1 16">Belongs to the DNA polymerase type-A family.</text>
</comment>
<dbReference type="Proteomes" id="UP000198838">
    <property type="component" value="Unassembled WGS sequence"/>
</dbReference>
<dbReference type="Pfam" id="PF02739">
    <property type="entry name" value="5_3_exonuc_N"/>
    <property type="match status" value="1"/>
</dbReference>
<dbReference type="InterPro" id="IPR043502">
    <property type="entry name" value="DNA/RNA_pol_sf"/>
</dbReference>
<evidence type="ECO:0000256" key="3">
    <source>
        <dbReference type="ARBA" id="ARBA00020311"/>
    </source>
</evidence>
<evidence type="ECO:0000256" key="12">
    <source>
        <dbReference type="ARBA" id="ARBA00023125"/>
    </source>
</evidence>
<dbReference type="FunFam" id="1.20.1060.10:FF:000001">
    <property type="entry name" value="DNA polymerase I"/>
    <property type="match status" value="1"/>
</dbReference>
<dbReference type="GO" id="GO:0006261">
    <property type="term" value="P:DNA-templated DNA replication"/>
    <property type="evidence" value="ECO:0007669"/>
    <property type="project" value="UniProtKB-UniRule"/>
</dbReference>
<evidence type="ECO:0000256" key="8">
    <source>
        <dbReference type="ARBA" id="ARBA00022763"/>
    </source>
</evidence>
<dbReference type="Gene3D" id="3.30.420.10">
    <property type="entry name" value="Ribonuclease H-like superfamily/Ribonuclease H"/>
    <property type="match status" value="1"/>
</dbReference>
<dbReference type="InterPro" id="IPR012337">
    <property type="entry name" value="RNaseH-like_sf"/>
</dbReference>
<comment type="subunit">
    <text evidence="16">Single-chain monomer with multiple functions.</text>
</comment>
<dbReference type="RefSeq" id="WP_092871791.1">
    <property type="nucleotide sequence ID" value="NZ_FOJY01000007.1"/>
</dbReference>
<dbReference type="InterPro" id="IPR008918">
    <property type="entry name" value="HhH2"/>
</dbReference>
<evidence type="ECO:0000256" key="13">
    <source>
        <dbReference type="ARBA" id="ARBA00023204"/>
    </source>
</evidence>
<feature type="domain" description="DNA-directed DNA polymerase family A palm" evidence="18">
    <location>
        <begin position="635"/>
        <end position="841"/>
    </location>
</feature>
<evidence type="ECO:0000256" key="15">
    <source>
        <dbReference type="NCBIfam" id="TIGR00593"/>
    </source>
</evidence>
<name>A0A1I0XSI0_9FIRM</name>
<protein>
    <recommendedName>
        <fullName evidence="3 15">DNA polymerase I</fullName>
        <ecNumber evidence="2 15">2.7.7.7</ecNumber>
    </recommendedName>
</protein>
<evidence type="ECO:0000313" key="19">
    <source>
        <dbReference type="EMBL" id="SFB03396.1"/>
    </source>
</evidence>
<keyword evidence="10 16" id="KW-0269">Exonuclease</keyword>
<dbReference type="InterPro" id="IPR036279">
    <property type="entry name" value="5-3_exonuclease_C_sf"/>
</dbReference>
<evidence type="ECO:0000256" key="7">
    <source>
        <dbReference type="ARBA" id="ARBA00022722"/>
    </source>
</evidence>
<dbReference type="Gene3D" id="3.30.70.370">
    <property type="match status" value="1"/>
</dbReference>
<dbReference type="InterPro" id="IPR020046">
    <property type="entry name" value="5-3_exonucl_a-hlix_arch_N"/>
</dbReference>
<keyword evidence="5 16" id="KW-0548">Nucleotidyltransferase</keyword>
<dbReference type="SUPFAM" id="SSF53098">
    <property type="entry name" value="Ribonuclease H-like"/>
    <property type="match status" value="1"/>
</dbReference>
<gene>
    <name evidence="16" type="primary">polA</name>
    <name evidence="19" type="ORF">SAMN05216249_10790</name>
</gene>
<dbReference type="InterPro" id="IPR002298">
    <property type="entry name" value="DNA_polymerase_A"/>
</dbReference>
<keyword evidence="12 16" id="KW-0238">DNA-binding</keyword>
<proteinExistence type="inferred from homology"/>
<keyword evidence="13 16" id="KW-0234">DNA repair</keyword>
<dbReference type="AlphaFoldDB" id="A0A1I0XSI0"/>
<dbReference type="InterPro" id="IPR018320">
    <property type="entry name" value="DNA_polymerase_1"/>
</dbReference>
<dbReference type="GO" id="GO:0003677">
    <property type="term" value="F:DNA binding"/>
    <property type="evidence" value="ECO:0007669"/>
    <property type="project" value="UniProtKB-UniRule"/>
</dbReference>
<dbReference type="EMBL" id="FOJY01000007">
    <property type="protein sequence ID" value="SFB03396.1"/>
    <property type="molecule type" value="Genomic_DNA"/>
</dbReference>
<dbReference type="FunFam" id="1.10.150.20:FF:000002">
    <property type="entry name" value="DNA polymerase I"/>
    <property type="match status" value="1"/>
</dbReference>
<evidence type="ECO:0000256" key="9">
    <source>
        <dbReference type="ARBA" id="ARBA00022801"/>
    </source>
</evidence>
<dbReference type="InterPro" id="IPR020045">
    <property type="entry name" value="DNA_polI_H3TH"/>
</dbReference>
<dbReference type="InterPro" id="IPR029060">
    <property type="entry name" value="PIN-like_dom_sf"/>
</dbReference>
<dbReference type="GO" id="GO:0006302">
    <property type="term" value="P:double-strand break repair"/>
    <property type="evidence" value="ECO:0007669"/>
    <property type="project" value="TreeGrafter"/>
</dbReference>
<dbReference type="FunFam" id="1.10.150.20:FF:000003">
    <property type="entry name" value="DNA polymerase I"/>
    <property type="match status" value="1"/>
</dbReference>
<reference evidence="19 20" key="1">
    <citation type="submission" date="2016-10" db="EMBL/GenBank/DDBJ databases">
        <authorList>
            <person name="de Groot N.N."/>
        </authorList>
    </citation>
    <scope>NUCLEOTIDE SEQUENCE [LARGE SCALE GENOMIC DNA]</scope>
    <source>
        <strain evidence="19 20">DSM 5522</strain>
    </source>
</reference>
<evidence type="ECO:0000256" key="11">
    <source>
        <dbReference type="ARBA" id="ARBA00022932"/>
    </source>
</evidence>
<dbReference type="NCBIfam" id="TIGR00593">
    <property type="entry name" value="pola"/>
    <property type="match status" value="1"/>
</dbReference>
<evidence type="ECO:0000259" key="17">
    <source>
        <dbReference type="SMART" id="SM00475"/>
    </source>
</evidence>
<sequence length="877" mass="99365">MKEKIVLIDGHSILNRAFYGIPALTNSKGIYTNGVYGFLNIMFKLIDEENPQYLAVAFDTSKPTFRHEMFKEYKGTRKPTPKELSSQVPLIKEVLSAMNIFIISKAGLEADDLIGTMAEYSRNKGLDVVIISGDRDLLQLVKDDVKLRIPKTTRNGTTVENYYPDDVIEKYQLKPAQIIDLKSLMGDSADNIPGIPGVGEKTATKILLEYETLEKAYENVDNLKPPKASKSLKENYDLAVLSKKLATINTKADIEFDIENAKLGSMFNENSKEKFVELEFKNLLSRFSFEDEKEKIERKFEHIVTLKALDEFLNEAKKAKEIGTGMAYEKKLYGFSIAFDERNAFIEVNDEIKEDELCEKIKELIIASKSASFMDLKGILKVINLEKFENKYLDLSIGAYLINPIGGSYSYEDLAGIYLNESLESPKELLLKNSIEKTFKEDKKRVLTLTCYQAMTALLAKNIIFEKLKEMEMSDLYFNMEGPLIFVLDAMEKEGMLVKREALKEYGDSLVGRINQLEKSIYEKAGEEFNINSPKQLGVILFEKLQMPNAKKTKTGYSTSADILEKLAGEYPIVNEILEYRTLAKLKSTYADGLANYIGKDERIHSNFNQTITATGRISSTEPNLQNIPIKLELGRLIRKVFVPKDGFIFLDADYSQIELRVLAHMSGDETLIDAYRNSKDIHKATAASVFNIPIEEVTPLQRRNAKAVNFGIIYGMSAFGLGQDLGISNKEAADYIEKYYNAYPKIKMFLDGLVASAREKGYSITMFNRRRPMPELKASNFMQRSFGERTAKNSPIQGSAADIIKIAMIEVYEELKKRNLKSKLILSVHDELLVETALEEVEEVKKILTEKMMGAAKLQVPLEIELETGTNWYEAK</sequence>
<evidence type="ECO:0000256" key="6">
    <source>
        <dbReference type="ARBA" id="ARBA00022705"/>
    </source>
</evidence>
<dbReference type="Gene3D" id="1.20.1060.10">
    <property type="entry name" value="Taq DNA Polymerase, Chain T, domain 4"/>
    <property type="match status" value="1"/>
</dbReference>
<keyword evidence="11 16" id="KW-0239">DNA-directed DNA polymerase</keyword>
<evidence type="ECO:0000256" key="14">
    <source>
        <dbReference type="ARBA" id="ARBA00049244"/>
    </source>
</evidence>
<organism evidence="19 20">
    <name type="scientific">Acetitomaculum ruminis DSM 5522</name>
    <dbReference type="NCBI Taxonomy" id="1120918"/>
    <lineage>
        <taxon>Bacteria</taxon>
        <taxon>Bacillati</taxon>
        <taxon>Bacillota</taxon>
        <taxon>Clostridia</taxon>
        <taxon>Lachnospirales</taxon>
        <taxon>Lachnospiraceae</taxon>
        <taxon>Acetitomaculum</taxon>
    </lineage>
</organism>
<keyword evidence="8 16" id="KW-0227">DNA damage</keyword>
<accession>A0A1I0XSI0</accession>
<comment type="catalytic activity">
    <reaction evidence="14 16">
        <text>DNA(n) + a 2'-deoxyribonucleoside 5'-triphosphate = DNA(n+1) + diphosphate</text>
        <dbReference type="Rhea" id="RHEA:22508"/>
        <dbReference type="Rhea" id="RHEA-COMP:17339"/>
        <dbReference type="Rhea" id="RHEA-COMP:17340"/>
        <dbReference type="ChEBI" id="CHEBI:33019"/>
        <dbReference type="ChEBI" id="CHEBI:61560"/>
        <dbReference type="ChEBI" id="CHEBI:173112"/>
        <dbReference type="EC" id="2.7.7.7"/>
    </reaction>
</comment>
<keyword evidence="7" id="KW-0540">Nuclease</keyword>
<evidence type="ECO:0000256" key="16">
    <source>
        <dbReference type="RuleBase" id="RU004460"/>
    </source>
</evidence>
<dbReference type="OrthoDB" id="9806424at2"/>
<dbReference type="InterPro" id="IPR036397">
    <property type="entry name" value="RNaseH_sf"/>
</dbReference>
<dbReference type="SUPFAM" id="SSF47807">
    <property type="entry name" value="5' to 3' exonuclease, C-terminal subdomain"/>
    <property type="match status" value="1"/>
</dbReference>
<evidence type="ECO:0000256" key="10">
    <source>
        <dbReference type="ARBA" id="ARBA00022839"/>
    </source>
</evidence>